<dbReference type="PANTHER" id="PTHR45758">
    <property type="entry name" value="MITOFERRIN-1-RELATED"/>
    <property type="match status" value="1"/>
</dbReference>
<keyword evidence="6" id="KW-0496">Mitochondrion</keyword>
<evidence type="ECO:0000256" key="4">
    <source>
        <dbReference type="ARBA" id="ARBA00022692"/>
    </source>
</evidence>
<keyword evidence="3 9" id="KW-0813">Transport</keyword>
<dbReference type="EMBL" id="JAFCIX010000110">
    <property type="protein sequence ID" value="KAH6598367.1"/>
    <property type="molecule type" value="Genomic_DNA"/>
</dbReference>
<feature type="repeat" description="Solcar" evidence="8">
    <location>
        <begin position="182"/>
        <end position="265"/>
    </location>
</feature>
<accession>A0ABQ8FKA0</accession>
<keyword evidence="5" id="KW-1133">Transmembrane helix</keyword>
<sequence>MPASSTLAADASATSMTASTSSSFSVASQLIPSSHLASSHGSSSAILLADTHNNTVPTYHPTIGHSNESVFSGSDNEEFDYESLPNSSMSVNLLAGAFAGITEHIVTYPMDAIKTRMQFISSAQVYSSLSRSLARVYTTEGFGALWRGVSSVTLGAGPSHALYFSVYEHFKDIFHSWDNSTHQHMSHAAAGVLATVAHDGFATPFDVVKQRMQMSAGNMGLFATGLKVFRTEGIGAFFISYPTTLMMSIPYQSIQFSTYEYVRKMLSPTTQYDPLSHVMAGGAAGATASIITNPLDVAKTLLQTRGINSDLVLRRATGLGDAFRIIYQHDGLVGFTRGMQARVLANAPATAICWTTYEFLKRVISTTTTSSTSKDSSRE</sequence>
<dbReference type="PANTHER" id="PTHR45758:SF4">
    <property type="entry name" value="MITOFERRIN-1"/>
    <property type="match status" value="1"/>
</dbReference>
<organism evidence="10 11">
    <name type="scientific">Batrachochytrium salamandrivorans</name>
    <dbReference type="NCBI Taxonomy" id="1357716"/>
    <lineage>
        <taxon>Eukaryota</taxon>
        <taxon>Fungi</taxon>
        <taxon>Fungi incertae sedis</taxon>
        <taxon>Chytridiomycota</taxon>
        <taxon>Chytridiomycota incertae sedis</taxon>
        <taxon>Chytridiomycetes</taxon>
        <taxon>Rhizophydiales</taxon>
        <taxon>Rhizophydiales incertae sedis</taxon>
        <taxon>Batrachochytrium</taxon>
    </lineage>
</organism>
<dbReference type="Proteomes" id="UP001648503">
    <property type="component" value="Unassembled WGS sequence"/>
</dbReference>
<evidence type="ECO:0000313" key="10">
    <source>
        <dbReference type="EMBL" id="KAH6598367.1"/>
    </source>
</evidence>
<feature type="repeat" description="Solcar" evidence="8">
    <location>
        <begin position="272"/>
        <end position="363"/>
    </location>
</feature>
<gene>
    <name evidence="10" type="ORF">BASA50_003788</name>
</gene>
<dbReference type="Pfam" id="PF00153">
    <property type="entry name" value="Mito_carr"/>
    <property type="match status" value="3"/>
</dbReference>
<dbReference type="SUPFAM" id="SSF103506">
    <property type="entry name" value="Mitochondrial carrier"/>
    <property type="match status" value="1"/>
</dbReference>
<evidence type="ECO:0000256" key="7">
    <source>
        <dbReference type="ARBA" id="ARBA00023136"/>
    </source>
</evidence>
<evidence type="ECO:0000313" key="11">
    <source>
        <dbReference type="Proteomes" id="UP001648503"/>
    </source>
</evidence>
<dbReference type="PROSITE" id="PS50920">
    <property type="entry name" value="SOLCAR"/>
    <property type="match status" value="3"/>
</dbReference>
<evidence type="ECO:0000256" key="9">
    <source>
        <dbReference type="RuleBase" id="RU000488"/>
    </source>
</evidence>
<keyword evidence="11" id="KW-1185">Reference proteome</keyword>
<comment type="similarity">
    <text evidence="2 9">Belongs to the mitochondrial carrier (TC 2.A.29) family.</text>
</comment>
<evidence type="ECO:0000256" key="3">
    <source>
        <dbReference type="ARBA" id="ARBA00022448"/>
    </source>
</evidence>
<dbReference type="Gene3D" id="1.50.40.10">
    <property type="entry name" value="Mitochondrial carrier domain"/>
    <property type="match status" value="2"/>
</dbReference>
<evidence type="ECO:0000256" key="1">
    <source>
        <dbReference type="ARBA" id="ARBA00004225"/>
    </source>
</evidence>
<evidence type="ECO:0000256" key="2">
    <source>
        <dbReference type="ARBA" id="ARBA00006375"/>
    </source>
</evidence>
<evidence type="ECO:0000256" key="5">
    <source>
        <dbReference type="ARBA" id="ARBA00022989"/>
    </source>
</evidence>
<protein>
    <recommendedName>
        <fullName evidence="12">Mitochondrial thiamine pyrophosphate carrier 1</fullName>
    </recommendedName>
</protein>
<comment type="caution">
    <text evidence="10">The sequence shown here is derived from an EMBL/GenBank/DDBJ whole genome shotgun (WGS) entry which is preliminary data.</text>
</comment>
<name>A0ABQ8FKA0_9FUNG</name>
<keyword evidence="4 8" id="KW-0812">Transmembrane</keyword>
<feature type="repeat" description="Solcar" evidence="8">
    <location>
        <begin position="87"/>
        <end position="173"/>
    </location>
</feature>
<keyword evidence="7 8" id="KW-0472">Membrane</keyword>
<comment type="subcellular location">
    <subcellularLocation>
        <location evidence="1">Mitochondrion membrane</location>
        <topology evidence="1">Multi-pass membrane protein</topology>
    </subcellularLocation>
</comment>
<dbReference type="InterPro" id="IPR023395">
    <property type="entry name" value="MCP_dom_sf"/>
</dbReference>
<reference evidence="10 11" key="1">
    <citation type="submission" date="2021-02" db="EMBL/GenBank/DDBJ databases">
        <title>Variation within the Batrachochytrium salamandrivorans European outbreak.</title>
        <authorList>
            <person name="Kelly M."/>
            <person name="Pasmans F."/>
            <person name="Shea T.P."/>
            <person name="Munoz J.F."/>
            <person name="Carranza S."/>
            <person name="Cuomo C.A."/>
            <person name="Martel A."/>
        </authorList>
    </citation>
    <scope>NUCLEOTIDE SEQUENCE [LARGE SCALE GENOMIC DNA]</scope>
    <source>
        <strain evidence="10 11">AMFP18/2</strain>
    </source>
</reference>
<proteinExistence type="inferred from homology"/>
<dbReference type="InterPro" id="IPR018108">
    <property type="entry name" value="MCP_transmembrane"/>
</dbReference>
<evidence type="ECO:0000256" key="6">
    <source>
        <dbReference type="ARBA" id="ARBA00023128"/>
    </source>
</evidence>
<evidence type="ECO:0008006" key="12">
    <source>
        <dbReference type="Google" id="ProtNLM"/>
    </source>
</evidence>
<evidence type="ECO:0000256" key="8">
    <source>
        <dbReference type="PROSITE-ProRule" id="PRU00282"/>
    </source>
</evidence>